<dbReference type="OrthoDB" id="4328597at2"/>
<reference evidence="1 2" key="1">
    <citation type="journal article" date="2010" name="Genome Biol. Evol.">
        <title>The sequence of a 1.8-mb bacterial linear plasmid reveals a rich evolutionary reservoir of secondary metabolic pathways.</title>
        <authorList>
            <person name="Medema M.H."/>
            <person name="Trefzer A."/>
            <person name="Kovalchuk A."/>
            <person name="van den Berg M."/>
            <person name="Mueller U."/>
            <person name="Heijne W."/>
            <person name="Wu L."/>
            <person name="Alam M.T."/>
            <person name="Ronning C.M."/>
            <person name="Nierman W.C."/>
            <person name="Bovenberg R.A.L."/>
            <person name="Breitling R."/>
            <person name="Takano E."/>
        </authorList>
    </citation>
    <scope>NUCLEOTIDE SEQUENCE [LARGE SCALE GENOMIC DNA]</scope>
    <source>
        <strain evidence="2">ATCC 27064 / DSM 738 / JCM 4710 / NBRC 13307 / NCIMB 12785 / NRRL 3585 / VKM Ac-602</strain>
        <plasmid evidence="1">pSCL4</plasmid>
    </source>
</reference>
<organism evidence="1 2">
    <name type="scientific">Streptomyces clavuligerus</name>
    <dbReference type="NCBI Taxonomy" id="1901"/>
    <lineage>
        <taxon>Bacteria</taxon>
        <taxon>Bacillati</taxon>
        <taxon>Actinomycetota</taxon>
        <taxon>Actinomycetes</taxon>
        <taxon>Kitasatosporales</taxon>
        <taxon>Streptomycetaceae</taxon>
        <taxon>Streptomyces</taxon>
    </lineage>
</organism>
<gene>
    <name evidence="1" type="ORF">SCLAV_p0618</name>
</gene>
<accession>B5GTN7</accession>
<protein>
    <submittedName>
        <fullName evidence="1">Uncharacterized protein</fullName>
    </submittedName>
</protein>
<dbReference type="EMBL" id="CM000914">
    <property type="protein sequence ID" value="EFG04105.2"/>
    <property type="molecule type" value="Genomic_DNA"/>
</dbReference>
<evidence type="ECO:0000313" key="1">
    <source>
        <dbReference type="EMBL" id="EFG04105.2"/>
    </source>
</evidence>
<dbReference type="eggNOG" id="ENOG5031Z5A">
    <property type="taxonomic scope" value="Bacteria"/>
</dbReference>
<name>B5GTN7_STRCL</name>
<dbReference type="AlphaFoldDB" id="B5GTN7"/>
<keyword evidence="1" id="KW-0614">Plasmid</keyword>
<dbReference type="Proteomes" id="UP000002357">
    <property type="component" value="Plasmid pSCL4"/>
</dbReference>
<geneLocation type="plasmid" evidence="1 2">
    <name>pSCL4</name>
</geneLocation>
<proteinExistence type="predicted"/>
<evidence type="ECO:0000313" key="2">
    <source>
        <dbReference type="Proteomes" id="UP000002357"/>
    </source>
</evidence>
<sequence>MPGQRREGLEGVMAERETWTVEEFGAAHEGAIGVLLADGTVPQPVYFGLSSGPGGQSVSQWSVYDGRFARVPKAAALRGLCSCGWTGTEHPLDWDEIGERALWEGGDDAADASERDWFSHIDEVEESALPLPETLTELLTQVQQEIERLSKSSPLAALRAVRRLEVIAVEVGYWAAREARQDATSAQAAAALGLSEDTARELLARFGRWSPYG</sequence>
<keyword evidence="2" id="KW-1185">Reference proteome</keyword>